<dbReference type="OrthoDB" id="9776368at2"/>
<evidence type="ECO:0000313" key="5">
    <source>
        <dbReference type="EMBL" id="BAP54966.1"/>
    </source>
</evidence>
<dbReference type="KEGG" id="tig:THII_0669"/>
<dbReference type="GO" id="GO:0005829">
    <property type="term" value="C:cytosol"/>
    <property type="evidence" value="ECO:0007669"/>
    <property type="project" value="TreeGrafter"/>
</dbReference>
<dbReference type="NCBIfam" id="TIGR01509">
    <property type="entry name" value="HAD-SF-IA-v3"/>
    <property type="match status" value="1"/>
</dbReference>
<dbReference type="SUPFAM" id="SSF56784">
    <property type="entry name" value="HAD-like"/>
    <property type="match status" value="1"/>
</dbReference>
<dbReference type="InterPro" id="IPR050155">
    <property type="entry name" value="HAD-like_hydrolase_sf"/>
</dbReference>
<accession>A0A090BUE5</accession>
<dbReference type="SFLD" id="SFLDG01129">
    <property type="entry name" value="C1.5:_HAD__Beta-PGM__Phosphata"/>
    <property type="match status" value="1"/>
</dbReference>
<dbReference type="Gene3D" id="1.10.150.240">
    <property type="entry name" value="Putative phosphatase, domain 2"/>
    <property type="match status" value="1"/>
</dbReference>
<keyword evidence="1" id="KW-0479">Metal-binding</keyword>
<dbReference type="SFLD" id="SFLDS00003">
    <property type="entry name" value="Haloacid_Dehalogenase"/>
    <property type="match status" value="1"/>
</dbReference>
<dbReference type="PANTHER" id="PTHR43434:SF23">
    <property type="entry name" value="PHOSPHOGLYCOLATE PHOSPHATASE"/>
    <property type="match status" value="1"/>
</dbReference>
<evidence type="ECO:0000256" key="2">
    <source>
        <dbReference type="ARBA" id="ARBA00022801"/>
    </source>
</evidence>
<dbReference type="FunFam" id="3.40.50.1000:FF:000022">
    <property type="entry name" value="Phosphoglycolate phosphatase"/>
    <property type="match status" value="1"/>
</dbReference>
<dbReference type="NCBIfam" id="TIGR01549">
    <property type="entry name" value="HAD-SF-IA-v1"/>
    <property type="match status" value="1"/>
</dbReference>
<evidence type="ECO:0000313" key="6">
    <source>
        <dbReference type="Proteomes" id="UP000031623"/>
    </source>
</evidence>
<keyword evidence="2" id="KW-0378">Hydrolase</keyword>
<dbReference type="PANTHER" id="PTHR43434">
    <property type="entry name" value="PHOSPHOGLYCOLATE PHOSPHATASE"/>
    <property type="match status" value="1"/>
</dbReference>
<dbReference type="GO" id="GO:0046872">
    <property type="term" value="F:metal ion binding"/>
    <property type="evidence" value="ECO:0007669"/>
    <property type="project" value="UniProtKB-KW"/>
</dbReference>
<name>A0A090BUE5_9GAMM</name>
<organism evidence="5 6">
    <name type="scientific">Thioploca ingrica</name>
    <dbReference type="NCBI Taxonomy" id="40754"/>
    <lineage>
        <taxon>Bacteria</taxon>
        <taxon>Pseudomonadati</taxon>
        <taxon>Pseudomonadota</taxon>
        <taxon>Gammaproteobacteria</taxon>
        <taxon>Thiotrichales</taxon>
        <taxon>Thiotrichaceae</taxon>
        <taxon>Thioploca</taxon>
    </lineage>
</organism>
<keyword evidence="3" id="KW-0460">Magnesium</keyword>
<dbReference type="Gene3D" id="3.40.50.1000">
    <property type="entry name" value="HAD superfamily/HAD-like"/>
    <property type="match status" value="1"/>
</dbReference>
<evidence type="ECO:0000256" key="3">
    <source>
        <dbReference type="ARBA" id="ARBA00022842"/>
    </source>
</evidence>
<gene>
    <name evidence="5" type="ORF">THII_0669</name>
</gene>
<sequence length="218" mass="24018">MNQSIQTVLFDLDGTLLDTAPDLGLALNTLLIEHQYQPLPLTTIRPWVSLGTTALIRKGFNLGETEPLDALRQRFLTIYTEHLADQTCLFPGMAEVLATLESKKIQWGVVTNKAARLTDPLMQQLGLAQRSICNISGDTLAQCKPHPAPLLHACQLARSIPEQCIYVGDASRDIEAGQRAGMRTLVALYGYIEDHETPAQWGATGMLNQPLDLLSWVN</sequence>
<dbReference type="Proteomes" id="UP000031623">
    <property type="component" value="Chromosome"/>
</dbReference>
<reference evidence="5 6" key="1">
    <citation type="journal article" date="2014" name="ISME J.">
        <title>Ecophysiology of Thioploca ingrica as revealed by the complete genome sequence supplemented with proteomic evidence.</title>
        <authorList>
            <person name="Kojima H."/>
            <person name="Ogura Y."/>
            <person name="Yamamoto N."/>
            <person name="Togashi T."/>
            <person name="Mori H."/>
            <person name="Watanabe T."/>
            <person name="Nemoto F."/>
            <person name="Kurokawa K."/>
            <person name="Hayashi T."/>
            <person name="Fukui M."/>
        </authorList>
    </citation>
    <scope>NUCLEOTIDE SEQUENCE [LARGE SCALE GENOMIC DNA]</scope>
</reference>
<dbReference type="InterPro" id="IPR036412">
    <property type="entry name" value="HAD-like_sf"/>
</dbReference>
<dbReference type="InterPro" id="IPR023198">
    <property type="entry name" value="PGP-like_dom2"/>
</dbReference>
<keyword evidence="4" id="KW-0119">Carbohydrate metabolism</keyword>
<dbReference type="InterPro" id="IPR006439">
    <property type="entry name" value="HAD-SF_hydro_IA"/>
</dbReference>
<dbReference type="GO" id="GO:0008967">
    <property type="term" value="F:phosphoglycolate phosphatase activity"/>
    <property type="evidence" value="ECO:0007669"/>
    <property type="project" value="TreeGrafter"/>
</dbReference>
<dbReference type="HOGENOM" id="CLU_045011_19_1_6"/>
<evidence type="ECO:0000256" key="1">
    <source>
        <dbReference type="ARBA" id="ARBA00022723"/>
    </source>
</evidence>
<keyword evidence="6" id="KW-1185">Reference proteome</keyword>
<dbReference type="GO" id="GO:0006281">
    <property type="term" value="P:DNA repair"/>
    <property type="evidence" value="ECO:0007669"/>
    <property type="project" value="TreeGrafter"/>
</dbReference>
<dbReference type="EMBL" id="AP014633">
    <property type="protein sequence ID" value="BAP54966.1"/>
    <property type="molecule type" value="Genomic_DNA"/>
</dbReference>
<dbReference type="AlphaFoldDB" id="A0A090BUE5"/>
<dbReference type="Pfam" id="PF13419">
    <property type="entry name" value="HAD_2"/>
    <property type="match status" value="1"/>
</dbReference>
<dbReference type="STRING" id="40754.THII_0669"/>
<evidence type="ECO:0000256" key="4">
    <source>
        <dbReference type="ARBA" id="ARBA00023277"/>
    </source>
</evidence>
<protein>
    <submittedName>
        <fullName evidence="5">Phosphoglycolate phosphatase</fullName>
    </submittedName>
</protein>
<proteinExistence type="predicted"/>
<dbReference type="InterPro" id="IPR023214">
    <property type="entry name" value="HAD_sf"/>
</dbReference>
<dbReference type="InterPro" id="IPR041492">
    <property type="entry name" value="HAD_2"/>
</dbReference>